<dbReference type="SUPFAM" id="SSF52833">
    <property type="entry name" value="Thioredoxin-like"/>
    <property type="match status" value="1"/>
</dbReference>
<dbReference type="EMBL" id="JAYLLH010000003">
    <property type="protein sequence ID" value="MEC3860420.1"/>
    <property type="molecule type" value="Genomic_DNA"/>
</dbReference>
<dbReference type="InterPro" id="IPR012336">
    <property type="entry name" value="Thioredoxin-like_fold"/>
</dbReference>
<dbReference type="RefSeq" id="WP_326296042.1">
    <property type="nucleotide sequence ID" value="NZ_JAYLLH010000003.1"/>
</dbReference>
<proteinExistence type="predicted"/>
<protein>
    <submittedName>
        <fullName evidence="2">Thioredoxin fold domain-containing protein</fullName>
    </submittedName>
</protein>
<sequence>MTPPLINSHIQIMLWVIPWSIGGVMFAKRILTLATAAWCLAAQVVAAEPQLVMVSQPGCAYCEAWERTIGPIYPKTPEGKFAPLVHANKRSGPPEGITYARKVNFTPTFILVDDGAEIDRIEGYPGEDFFWGLLGMMLEKHTDFSKGGS</sequence>
<reference evidence="2 3" key="1">
    <citation type="submission" date="2024-01" db="EMBL/GenBank/DDBJ databases">
        <title>Mesobacterium rodlantinim sp. nov., isolated from shallow sea hydrothermal systems off Kueishantao Island.</title>
        <authorList>
            <person name="Su Z."/>
            <person name="Tang K."/>
        </authorList>
    </citation>
    <scope>NUCLEOTIDE SEQUENCE [LARGE SCALE GENOMIC DNA]</scope>
    <source>
        <strain evidence="2 3">TK19101</strain>
    </source>
</reference>
<comment type="caution">
    <text evidence="2">The sequence shown here is derived from an EMBL/GenBank/DDBJ whole genome shotgun (WGS) entry which is preliminary data.</text>
</comment>
<evidence type="ECO:0000259" key="1">
    <source>
        <dbReference type="Pfam" id="PF13098"/>
    </source>
</evidence>
<gene>
    <name evidence="2" type="ORF">VK792_03915</name>
</gene>
<feature type="domain" description="Thioredoxin-like fold" evidence="1">
    <location>
        <begin position="48"/>
        <end position="127"/>
    </location>
</feature>
<organism evidence="2 3">
    <name type="scientific">Mesobacterium hydrothermale</name>
    <dbReference type="NCBI Taxonomy" id="3111907"/>
    <lineage>
        <taxon>Bacteria</taxon>
        <taxon>Pseudomonadati</taxon>
        <taxon>Pseudomonadota</taxon>
        <taxon>Alphaproteobacteria</taxon>
        <taxon>Rhodobacterales</taxon>
        <taxon>Roseobacteraceae</taxon>
        <taxon>Mesobacterium</taxon>
    </lineage>
</organism>
<dbReference type="Gene3D" id="3.40.30.10">
    <property type="entry name" value="Glutaredoxin"/>
    <property type="match status" value="1"/>
</dbReference>
<dbReference type="Proteomes" id="UP001348149">
    <property type="component" value="Unassembled WGS sequence"/>
</dbReference>
<accession>A0ABU6HH41</accession>
<evidence type="ECO:0000313" key="3">
    <source>
        <dbReference type="Proteomes" id="UP001348149"/>
    </source>
</evidence>
<keyword evidence="3" id="KW-1185">Reference proteome</keyword>
<evidence type="ECO:0000313" key="2">
    <source>
        <dbReference type="EMBL" id="MEC3860420.1"/>
    </source>
</evidence>
<dbReference type="InterPro" id="IPR036249">
    <property type="entry name" value="Thioredoxin-like_sf"/>
</dbReference>
<name>A0ABU6HH41_9RHOB</name>
<dbReference type="Pfam" id="PF13098">
    <property type="entry name" value="Thioredoxin_2"/>
    <property type="match status" value="1"/>
</dbReference>